<comment type="caution">
    <text evidence="2">The sequence shown here is derived from an EMBL/GenBank/DDBJ whole genome shotgun (WGS) entry which is preliminary data.</text>
</comment>
<evidence type="ECO:0008006" key="4">
    <source>
        <dbReference type="Google" id="ProtNLM"/>
    </source>
</evidence>
<keyword evidence="1" id="KW-0472">Membrane</keyword>
<dbReference type="AlphaFoldDB" id="A0A1F6CN73"/>
<accession>A0A1F6CN73</accession>
<organism evidence="2 3">
    <name type="scientific">Candidatus Kaiserbacteria bacterium RIFCSPHIGHO2_01_FULL_54_36b</name>
    <dbReference type="NCBI Taxonomy" id="1798483"/>
    <lineage>
        <taxon>Bacteria</taxon>
        <taxon>Candidatus Kaiseribacteriota</taxon>
    </lineage>
</organism>
<name>A0A1F6CN73_9BACT</name>
<dbReference type="Gene3D" id="2.50.20.20">
    <property type="match status" value="1"/>
</dbReference>
<sequence length="262" mass="28098">METGQPQSEQKNKKPMVIVLVLLALLIIAGVAYYVMQGWSGGDPQMAADGTAMEDADNGTDGGSLMDKIVGALDQDSNYRATMTMEGGAVAQNSTAVMEFDAPSTMRFVITSAQGATEMITTKDASYMRTNNGPWLKTGTGSDEASASEAYHYDGETLKGWFADTQNADYKGVQPCDGGMCHVYAFTDGDMKTTAYFTLATYRVQKVVAEGPNGQKTTIAYDYDADVSIDVPQNVQTLPTPSAEGTFSPKDLEELQKAYGNL</sequence>
<protein>
    <recommendedName>
        <fullName evidence="4">DUF4412 domain-containing protein</fullName>
    </recommendedName>
</protein>
<evidence type="ECO:0000313" key="3">
    <source>
        <dbReference type="Proteomes" id="UP000176445"/>
    </source>
</evidence>
<gene>
    <name evidence="2" type="ORF">A2704_06885</name>
</gene>
<reference evidence="2 3" key="1">
    <citation type="journal article" date="2016" name="Nat. Commun.">
        <title>Thousands of microbial genomes shed light on interconnected biogeochemical processes in an aquifer system.</title>
        <authorList>
            <person name="Anantharaman K."/>
            <person name="Brown C.T."/>
            <person name="Hug L.A."/>
            <person name="Sharon I."/>
            <person name="Castelle C.J."/>
            <person name="Probst A.J."/>
            <person name="Thomas B.C."/>
            <person name="Singh A."/>
            <person name="Wilkins M.J."/>
            <person name="Karaoz U."/>
            <person name="Brodie E.L."/>
            <person name="Williams K.H."/>
            <person name="Hubbard S.S."/>
            <person name="Banfield J.F."/>
        </authorList>
    </citation>
    <scope>NUCLEOTIDE SEQUENCE [LARGE SCALE GENOMIC DNA]</scope>
</reference>
<feature type="transmembrane region" description="Helical" evidence="1">
    <location>
        <begin position="16"/>
        <end position="36"/>
    </location>
</feature>
<keyword evidence="1" id="KW-0812">Transmembrane</keyword>
<evidence type="ECO:0000256" key="1">
    <source>
        <dbReference type="SAM" id="Phobius"/>
    </source>
</evidence>
<proteinExistence type="predicted"/>
<dbReference type="EMBL" id="MFKW01000045">
    <property type="protein sequence ID" value="OGG50656.1"/>
    <property type="molecule type" value="Genomic_DNA"/>
</dbReference>
<evidence type="ECO:0000313" key="2">
    <source>
        <dbReference type="EMBL" id="OGG50656.1"/>
    </source>
</evidence>
<keyword evidence="1" id="KW-1133">Transmembrane helix</keyword>
<dbReference type="Proteomes" id="UP000176445">
    <property type="component" value="Unassembled WGS sequence"/>
</dbReference>